<dbReference type="AlphaFoldDB" id="A0A6S7FKE8"/>
<feature type="region of interest" description="Disordered" evidence="1">
    <location>
        <begin position="1"/>
        <end position="21"/>
    </location>
</feature>
<comment type="caution">
    <text evidence="2">The sequence shown here is derived from an EMBL/GenBank/DDBJ whole genome shotgun (WGS) entry which is preliminary data.</text>
</comment>
<sequence length="373" mass="42970">MFYTFQNNCSSRKQSKSKPHKMDADLTKFIGLLGVSINENTNLTPILSQHWSFTAYNAQHPENIYELNFIKWQLEEKVKANPILDTITSPKPYQSPINTQYVIPSPQRTNTPQASPQRPIVNSQPSSPAILGEKTDYHALPDKLKQLKKYVNNVEGTFSAFSLVKEKPNTPLPIIVDDNQQTENKTEEEPISIANELPDDYDLIEDLMTSPDKNTIAHVYTTPVKMVHRGKDVLAAKKQFAKEQEDEEELKKTKTRPQRKRKRECGRPTNDEQLIRLEEDFNDMAAMQLTRQKLTLPDSKGKPKKSRTILTKIQHEIVVNTGREFDSYELFTDEREECLKIIQEKRQKLQKINSAEYVLYSLTKKQDNSDSSS</sequence>
<accession>A0A6S7FKE8</accession>
<keyword evidence="3" id="KW-1185">Reference proteome</keyword>
<gene>
    <name evidence="2" type="ORF">PACLA_8A037937</name>
</gene>
<feature type="region of interest" description="Disordered" evidence="1">
    <location>
        <begin position="103"/>
        <end position="123"/>
    </location>
</feature>
<evidence type="ECO:0000313" key="3">
    <source>
        <dbReference type="Proteomes" id="UP001152795"/>
    </source>
</evidence>
<protein>
    <submittedName>
        <fullName evidence="2">Uncharacterized protein</fullName>
    </submittedName>
</protein>
<feature type="compositionally biased region" description="Polar residues" evidence="1">
    <location>
        <begin position="1"/>
        <end position="12"/>
    </location>
</feature>
<dbReference type="Proteomes" id="UP001152795">
    <property type="component" value="Unassembled WGS sequence"/>
</dbReference>
<reference evidence="2" key="1">
    <citation type="submission" date="2020-04" db="EMBL/GenBank/DDBJ databases">
        <authorList>
            <person name="Alioto T."/>
            <person name="Alioto T."/>
            <person name="Gomez Garrido J."/>
        </authorList>
    </citation>
    <scope>NUCLEOTIDE SEQUENCE</scope>
    <source>
        <strain evidence="2">A484AB</strain>
    </source>
</reference>
<evidence type="ECO:0000313" key="2">
    <source>
        <dbReference type="EMBL" id="CAB3977253.1"/>
    </source>
</evidence>
<evidence type="ECO:0000256" key="1">
    <source>
        <dbReference type="SAM" id="MobiDB-lite"/>
    </source>
</evidence>
<organism evidence="2 3">
    <name type="scientific">Paramuricea clavata</name>
    <name type="common">Red gorgonian</name>
    <name type="synonym">Violescent sea-whip</name>
    <dbReference type="NCBI Taxonomy" id="317549"/>
    <lineage>
        <taxon>Eukaryota</taxon>
        <taxon>Metazoa</taxon>
        <taxon>Cnidaria</taxon>
        <taxon>Anthozoa</taxon>
        <taxon>Octocorallia</taxon>
        <taxon>Malacalcyonacea</taxon>
        <taxon>Plexauridae</taxon>
        <taxon>Paramuricea</taxon>
    </lineage>
</organism>
<feature type="region of interest" description="Disordered" evidence="1">
    <location>
        <begin position="241"/>
        <end position="270"/>
    </location>
</feature>
<name>A0A6S7FKE8_PARCT</name>
<feature type="compositionally biased region" description="Basic residues" evidence="1">
    <location>
        <begin position="253"/>
        <end position="264"/>
    </location>
</feature>
<proteinExistence type="predicted"/>
<dbReference type="EMBL" id="CACRXK020000039">
    <property type="protein sequence ID" value="CAB3977253.1"/>
    <property type="molecule type" value="Genomic_DNA"/>
</dbReference>